<organism evidence="1 2">
    <name type="scientific">Lophiostoma macrostomum CBS 122681</name>
    <dbReference type="NCBI Taxonomy" id="1314788"/>
    <lineage>
        <taxon>Eukaryota</taxon>
        <taxon>Fungi</taxon>
        <taxon>Dikarya</taxon>
        <taxon>Ascomycota</taxon>
        <taxon>Pezizomycotina</taxon>
        <taxon>Dothideomycetes</taxon>
        <taxon>Pleosporomycetidae</taxon>
        <taxon>Pleosporales</taxon>
        <taxon>Lophiostomataceae</taxon>
        <taxon>Lophiostoma</taxon>
    </lineage>
</organism>
<proteinExistence type="predicted"/>
<protein>
    <recommendedName>
        <fullName evidence="3">ABM domain-containing protein</fullName>
    </recommendedName>
</protein>
<evidence type="ECO:0000313" key="2">
    <source>
        <dbReference type="Proteomes" id="UP000799324"/>
    </source>
</evidence>
<reference evidence="1" key="1">
    <citation type="journal article" date="2020" name="Stud. Mycol.">
        <title>101 Dothideomycetes genomes: a test case for predicting lifestyles and emergence of pathogens.</title>
        <authorList>
            <person name="Haridas S."/>
            <person name="Albert R."/>
            <person name="Binder M."/>
            <person name="Bloem J."/>
            <person name="Labutti K."/>
            <person name="Salamov A."/>
            <person name="Andreopoulos B."/>
            <person name="Baker S."/>
            <person name="Barry K."/>
            <person name="Bills G."/>
            <person name="Bluhm B."/>
            <person name="Cannon C."/>
            <person name="Castanera R."/>
            <person name="Culley D."/>
            <person name="Daum C."/>
            <person name="Ezra D."/>
            <person name="Gonzalez J."/>
            <person name="Henrissat B."/>
            <person name="Kuo A."/>
            <person name="Liang C."/>
            <person name="Lipzen A."/>
            <person name="Lutzoni F."/>
            <person name="Magnuson J."/>
            <person name="Mondo S."/>
            <person name="Nolan M."/>
            <person name="Ohm R."/>
            <person name="Pangilinan J."/>
            <person name="Park H.-J."/>
            <person name="Ramirez L."/>
            <person name="Alfaro M."/>
            <person name="Sun H."/>
            <person name="Tritt A."/>
            <person name="Yoshinaga Y."/>
            <person name="Zwiers L.-H."/>
            <person name="Turgeon B."/>
            <person name="Goodwin S."/>
            <person name="Spatafora J."/>
            <person name="Crous P."/>
            <person name="Grigoriev I."/>
        </authorList>
    </citation>
    <scope>NUCLEOTIDE SEQUENCE</scope>
    <source>
        <strain evidence="1">CBS 122681</strain>
    </source>
</reference>
<evidence type="ECO:0000313" key="1">
    <source>
        <dbReference type="EMBL" id="KAF2649205.1"/>
    </source>
</evidence>
<dbReference type="AlphaFoldDB" id="A0A6A6SMU1"/>
<sequence length="284" mass="32605">MAQRSNVREEDKNLCEWITIVAPQTIHIPPAMRSETWPWLEALHALLARNACEGCQGCQWGRVLEDQEKIWVWTSWKNTSYYEEQKQLPETVNAYAKLATVSTVPLTTELVLFDQERPYAQPTYSWRQLDSAWPSVTMIHFPTPLSPGQTKYLRLLDDSRCISRAVFHLPSRGFRISENKDILGGTGPDQQHVVYVMRETWVNPSREQEVNSPGCGWSFVDEDGALVCHSEYQEKQARKIGCIDFVIRHVKLNTVDDLLEQIPEVEAEGQSVLFNPTITWVDDA</sequence>
<dbReference type="EMBL" id="MU004502">
    <property type="protein sequence ID" value="KAF2649205.1"/>
    <property type="molecule type" value="Genomic_DNA"/>
</dbReference>
<dbReference type="OrthoDB" id="3937459at2759"/>
<dbReference type="Proteomes" id="UP000799324">
    <property type="component" value="Unassembled WGS sequence"/>
</dbReference>
<keyword evidence="2" id="KW-1185">Reference proteome</keyword>
<gene>
    <name evidence="1" type="ORF">K491DRAFT_684052</name>
</gene>
<evidence type="ECO:0008006" key="3">
    <source>
        <dbReference type="Google" id="ProtNLM"/>
    </source>
</evidence>
<accession>A0A6A6SMU1</accession>
<name>A0A6A6SMU1_9PLEO</name>